<proteinExistence type="predicted"/>
<dbReference type="Proteomes" id="UP000198860">
    <property type="component" value="Unassembled WGS sequence"/>
</dbReference>
<feature type="transmembrane region" description="Helical" evidence="1">
    <location>
        <begin position="7"/>
        <end position="26"/>
    </location>
</feature>
<protein>
    <submittedName>
        <fullName evidence="2">Uncharacterized protein</fullName>
    </submittedName>
</protein>
<feature type="transmembrane region" description="Helical" evidence="1">
    <location>
        <begin position="94"/>
        <end position="117"/>
    </location>
</feature>
<dbReference type="AlphaFoldDB" id="A0A1H0FHQ7"/>
<evidence type="ECO:0000313" key="2">
    <source>
        <dbReference type="EMBL" id="SDN94170.1"/>
    </source>
</evidence>
<evidence type="ECO:0000313" key="3">
    <source>
        <dbReference type="Proteomes" id="UP000198860"/>
    </source>
</evidence>
<evidence type="ECO:0000256" key="1">
    <source>
        <dbReference type="SAM" id="Phobius"/>
    </source>
</evidence>
<keyword evidence="1" id="KW-0812">Transmembrane</keyword>
<keyword evidence="1" id="KW-1133">Transmembrane helix</keyword>
<dbReference type="OrthoDB" id="2974149at2"/>
<accession>A0A1H0FHQ7</accession>
<sequence length="124" mass="13845">MMKIYTGMIAAFFSSIIVSITVNVLSPGDGDVSALIFLYIFPVYLFVGILLSIIIDRVWPTRKWWQTFPYYTLIGLGLSGVVVFTSSLGRGEELVVSAFIIGCAWLYFIVLTVLSYVRKMGVKV</sequence>
<feature type="transmembrane region" description="Helical" evidence="1">
    <location>
        <begin position="32"/>
        <end position="55"/>
    </location>
</feature>
<organism evidence="2 3">
    <name type="scientific">Halobacillus aidingensis</name>
    <dbReference type="NCBI Taxonomy" id="240303"/>
    <lineage>
        <taxon>Bacteria</taxon>
        <taxon>Bacillati</taxon>
        <taxon>Bacillota</taxon>
        <taxon>Bacilli</taxon>
        <taxon>Bacillales</taxon>
        <taxon>Bacillaceae</taxon>
        <taxon>Halobacillus</taxon>
    </lineage>
</organism>
<dbReference type="STRING" id="240303.SAMN05421677_10212"/>
<feature type="transmembrane region" description="Helical" evidence="1">
    <location>
        <begin position="67"/>
        <end position="88"/>
    </location>
</feature>
<dbReference type="RefSeq" id="WP_089650808.1">
    <property type="nucleotide sequence ID" value="NZ_FNIZ01000002.1"/>
</dbReference>
<keyword evidence="1" id="KW-0472">Membrane</keyword>
<name>A0A1H0FHQ7_HALAD</name>
<dbReference type="EMBL" id="FNIZ01000002">
    <property type="protein sequence ID" value="SDN94170.1"/>
    <property type="molecule type" value="Genomic_DNA"/>
</dbReference>
<keyword evidence="3" id="KW-1185">Reference proteome</keyword>
<reference evidence="3" key="1">
    <citation type="submission" date="2016-10" db="EMBL/GenBank/DDBJ databases">
        <authorList>
            <person name="Varghese N."/>
            <person name="Submissions S."/>
        </authorList>
    </citation>
    <scope>NUCLEOTIDE SEQUENCE [LARGE SCALE GENOMIC DNA]</scope>
    <source>
        <strain evidence="3">CGMCC 1.3703</strain>
    </source>
</reference>
<gene>
    <name evidence="2" type="ORF">SAMN05421677_10212</name>
</gene>